<comment type="similarity">
    <text evidence="2 6">Belongs to the dTDP-4-dehydrorhamnose reductase family.</text>
</comment>
<evidence type="ECO:0000256" key="5">
    <source>
        <dbReference type="ARBA" id="ARBA00048200"/>
    </source>
</evidence>
<comment type="catalytic activity">
    <reaction evidence="5">
        <text>dTDP-beta-L-rhamnose + NADP(+) = dTDP-4-dehydro-beta-L-rhamnose + NADPH + H(+)</text>
        <dbReference type="Rhea" id="RHEA:21796"/>
        <dbReference type="ChEBI" id="CHEBI:15378"/>
        <dbReference type="ChEBI" id="CHEBI:57510"/>
        <dbReference type="ChEBI" id="CHEBI:57783"/>
        <dbReference type="ChEBI" id="CHEBI:58349"/>
        <dbReference type="ChEBI" id="CHEBI:62830"/>
        <dbReference type="EC" id="1.1.1.133"/>
    </reaction>
</comment>
<gene>
    <name evidence="8" type="ORF">GCM10022216_32160</name>
</gene>
<evidence type="ECO:0000259" key="7">
    <source>
        <dbReference type="Pfam" id="PF04321"/>
    </source>
</evidence>
<evidence type="ECO:0000313" key="8">
    <source>
        <dbReference type="EMBL" id="GAA4146806.1"/>
    </source>
</evidence>
<name>A0ABP7Z3W8_9SPHI</name>
<dbReference type="EMBL" id="BAAAZI010000012">
    <property type="protein sequence ID" value="GAA4146806.1"/>
    <property type="molecule type" value="Genomic_DNA"/>
</dbReference>
<evidence type="ECO:0000313" key="9">
    <source>
        <dbReference type="Proteomes" id="UP001500101"/>
    </source>
</evidence>
<dbReference type="InterPro" id="IPR029903">
    <property type="entry name" value="RmlD-like-bd"/>
</dbReference>
<dbReference type="Proteomes" id="UP001500101">
    <property type="component" value="Unassembled WGS sequence"/>
</dbReference>
<evidence type="ECO:0000256" key="3">
    <source>
        <dbReference type="ARBA" id="ARBA00012929"/>
    </source>
</evidence>
<accession>A0ABP7Z3W8</accession>
<protein>
    <recommendedName>
        <fullName evidence="4 6">dTDP-4-dehydrorhamnose reductase</fullName>
        <ecNumber evidence="3 6">1.1.1.133</ecNumber>
    </recommendedName>
</protein>
<reference evidence="9" key="1">
    <citation type="journal article" date="2019" name="Int. J. Syst. Evol. Microbiol.">
        <title>The Global Catalogue of Microorganisms (GCM) 10K type strain sequencing project: providing services to taxonomists for standard genome sequencing and annotation.</title>
        <authorList>
            <consortium name="The Broad Institute Genomics Platform"/>
            <consortium name="The Broad Institute Genome Sequencing Center for Infectious Disease"/>
            <person name="Wu L."/>
            <person name="Ma J."/>
        </authorList>
    </citation>
    <scope>NUCLEOTIDE SEQUENCE [LARGE SCALE GENOMIC DNA]</scope>
    <source>
        <strain evidence="9">JCM 16704</strain>
    </source>
</reference>
<keyword evidence="6" id="KW-0521">NADP</keyword>
<dbReference type="Gene3D" id="3.40.50.720">
    <property type="entry name" value="NAD(P)-binding Rossmann-like Domain"/>
    <property type="match status" value="1"/>
</dbReference>
<feature type="domain" description="RmlD-like substrate binding" evidence="7">
    <location>
        <begin position="1"/>
        <end position="234"/>
    </location>
</feature>
<dbReference type="CDD" id="cd05254">
    <property type="entry name" value="dTDP_HR_like_SDR_e"/>
    <property type="match status" value="1"/>
</dbReference>
<dbReference type="InterPro" id="IPR036291">
    <property type="entry name" value="NAD(P)-bd_dom_sf"/>
</dbReference>
<evidence type="ECO:0000256" key="1">
    <source>
        <dbReference type="ARBA" id="ARBA00004781"/>
    </source>
</evidence>
<evidence type="ECO:0000256" key="6">
    <source>
        <dbReference type="RuleBase" id="RU364082"/>
    </source>
</evidence>
<dbReference type="Pfam" id="PF04321">
    <property type="entry name" value="RmlD_sub_bind"/>
    <property type="match status" value="1"/>
</dbReference>
<dbReference type="PANTHER" id="PTHR10491">
    <property type="entry name" value="DTDP-4-DEHYDRORHAMNOSE REDUCTASE"/>
    <property type="match status" value="1"/>
</dbReference>
<proteinExistence type="inferred from homology"/>
<keyword evidence="9" id="KW-1185">Reference proteome</keyword>
<dbReference type="InterPro" id="IPR005913">
    <property type="entry name" value="dTDP_dehydrorham_reduct"/>
</dbReference>
<dbReference type="PANTHER" id="PTHR10491:SF4">
    <property type="entry name" value="METHIONINE ADENOSYLTRANSFERASE 2 SUBUNIT BETA"/>
    <property type="match status" value="1"/>
</dbReference>
<comment type="pathway">
    <text evidence="1 6">Carbohydrate biosynthesis; dTDP-L-rhamnose biosynthesis.</text>
</comment>
<sequence>MKILVLGASGMAGHVISLFFSEKGYDVSSLSRRPLLFLPNNIIGDVLDFPFLSKLIEVNDYDVIINCVGILNQDAEENRSRAVLINSYLPHFLVDLLKGKKGKLIHMSTDCVFAGNTGPYFENSVRDGHSFYDRSKALGEIDYDSKHLTFRNSIVGPDINNNGIGLFNWFMKQKGPIKGFSKAIWTGVTTCTLAKAMDHAISSDISGLYNLVNNDSISKFELLKLFNANFRNNDVEILPDNNLILDKSLLNSRNDFDFQVPSYLKMVQDMKEWVDNHKELYQY</sequence>
<dbReference type="EC" id="1.1.1.133" evidence="3 6"/>
<comment type="function">
    <text evidence="6">Catalyzes the reduction of dTDP-6-deoxy-L-lyxo-4-hexulose to yield dTDP-L-rhamnose.</text>
</comment>
<organism evidence="8 9">
    <name type="scientific">Sphingobacterium kyonggiense</name>
    <dbReference type="NCBI Taxonomy" id="714075"/>
    <lineage>
        <taxon>Bacteria</taxon>
        <taxon>Pseudomonadati</taxon>
        <taxon>Bacteroidota</taxon>
        <taxon>Sphingobacteriia</taxon>
        <taxon>Sphingobacteriales</taxon>
        <taxon>Sphingobacteriaceae</taxon>
        <taxon>Sphingobacterium</taxon>
    </lineage>
</organism>
<evidence type="ECO:0000256" key="2">
    <source>
        <dbReference type="ARBA" id="ARBA00010944"/>
    </source>
</evidence>
<comment type="caution">
    <text evidence="8">The sequence shown here is derived from an EMBL/GenBank/DDBJ whole genome shotgun (WGS) entry which is preliminary data.</text>
</comment>
<dbReference type="RefSeq" id="WP_344675814.1">
    <property type="nucleotide sequence ID" value="NZ_BAAAZI010000012.1"/>
</dbReference>
<evidence type="ECO:0000256" key="4">
    <source>
        <dbReference type="ARBA" id="ARBA00017099"/>
    </source>
</evidence>
<keyword evidence="6" id="KW-0560">Oxidoreductase</keyword>
<dbReference type="SUPFAM" id="SSF51735">
    <property type="entry name" value="NAD(P)-binding Rossmann-fold domains"/>
    <property type="match status" value="1"/>
</dbReference>